<keyword evidence="3" id="KW-1185">Reference proteome</keyword>
<feature type="coiled-coil region" evidence="1">
    <location>
        <begin position="169"/>
        <end position="199"/>
    </location>
</feature>
<dbReference type="Proteomes" id="UP001266807">
    <property type="component" value="Unassembled WGS sequence"/>
</dbReference>
<evidence type="ECO:0000256" key="1">
    <source>
        <dbReference type="SAM" id="Coils"/>
    </source>
</evidence>
<keyword evidence="1" id="KW-0175">Coiled coil</keyword>
<dbReference type="RefSeq" id="WP_310168670.1">
    <property type="nucleotide sequence ID" value="NZ_JAVDUG010000004.1"/>
</dbReference>
<comment type="caution">
    <text evidence="2">The sequence shown here is derived from an EMBL/GenBank/DDBJ whole genome shotgun (WGS) entry which is preliminary data.</text>
</comment>
<protein>
    <submittedName>
        <fullName evidence="2">Uncharacterized protein</fullName>
    </submittedName>
</protein>
<gene>
    <name evidence="2" type="ORF">J2W98_003654</name>
</gene>
<name>A0ABU1QJN9_9BACL</name>
<accession>A0ABU1QJN9</accession>
<organism evidence="2 3">
    <name type="scientific">Paenibacillus peoriae</name>
    <dbReference type="NCBI Taxonomy" id="59893"/>
    <lineage>
        <taxon>Bacteria</taxon>
        <taxon>Bacillati</taxon>
        <taxon>Bacillota</taxon>
        <taxon>Bacilli</taxon>
        <taxon>Bacillales</taxon>
        <taxon>Paenibacillaceae</taxon>
        <taxon>Paenibacillus</taxon>
    </lineage>
</organism>
<evidence type="ECO:0000313" key="2">
    <source>
        <dbReference type="EMBL" id="MDR6779374.1"/>
    </source>
</evidence>
<dbReference type="EMBL" id="JAVDUG010000004">
    <property type="protein sequence ID" value="MDR6779374.1"/>
    <property type="molecule type" value="Genomic_DNA"/>
</dbReference>
<proteinExistence type="predicted"/>
<evidence type="ECO:0000313" key="3">
    <source>
        <dbReference type="Proteomes" id="UP001266807"/>
    </source>
</evidence>
<sequence>MWYGDKQEARVKIAMALVQKGWEIYGFKNDESDAMIDYFSPADWDGIAEKNGFVLCIDQNNLRYSGYEQKEYIGGNAVYKTNDRIKKLEAMMNDAASSENEKASCAVLIEKEKEKVGAIEKYKVVETYPKFSFANPRGTSWHIEKDGQIIAKGKGVFAVNDYDWENKEKTEKQQKAEKVEALINRFEKVIKNTDALQAEVIQVPVTVTKEIEKTVTEVTESDIKDGFTFIMKVGYTHGKYKGNKYTFSYKGEHYNAFAQLTKNNKPSTSMGKSWSLTVDRLNELLKKGHIVVIEFVEVTEYKEKTVYRKTARKQTVSNVPTIATDIIINEITEEFEVTTQGDNTNVIYHSFKTNEKDTEDKEMTTNSMDSVFSKFDSFEISNDQRISSEDMEFCQEQERTYKAVLNAYVNFKKELDGVSRSSFYGVMSNYDYEKSLLEIRNSFINNICFYFQKNYNVTINGDKVMKGLDFDVTHKDIVDIIFIQLDGFTFNEKAEKEIKDATKEMFKHGDKITLKNGKLVLDGYFAHFDSIWREYRLSEKVEKIFKSLQLFDNGSLTSNEELKSKYCGYDNSKKIDNYERYSPSTLDKVKSIKFFKNGKMEIEFDTHQQARAFATEYCGYKKVAV</sequence>
<reference evidence="2 3" key="1">
    <citation type="submission" date="2023-07" db="EMBL/GenBank/DDBJ databases">
        <title>Sorghum-associated microbial communities from plants grown in Nebraska, USA.</title>
        <authorList>
            <person name="Schachtman D."/>
        </authorList>
    </citation>
    <scope>NUCLEOTIDE SEQUENCE [LARGE SCALE GENOMIC DNA]</scope>
    <source>
        <strain evidence="2 3">BE143</strain>
    </source>
</reference>